<reference evidence="2 3" key="1">
    <citation type="submission" date="2018-08" db="EMBL/GenBank/DDBJ databases">
        <title>Genome and evolution of the arbuscular mycorrhizal fungus Diversispora epigaea (formerly Glomus versiforme) and its bacterial endosymbionts.</title>
        <authorList>
            <person name="Sun X."/>
            <person name="Fei Z."/>
            <person name="Harrison M."/>
        </authorList>
    </citation>
    <scope>NUCLEOTIDE SEQUENCE [LARGE SCALE GENOMIC DNA]</scope>
    <source>
        <strain evidence="2 3">IT104</strain>
    </source>
</reference>
<dbReference type="Gene3D" id="3.40.50.300">
    <property type="entry name" value="P-loop containing nucleotide triphosphate hydrolases"/>
    <property type="match status" value="1"/>
</dbReference>
<evidence type="ECO:0000313" key="3">
    <source>
        <dbReference type="Proteomes" id="UP000266861"/>
    </source>
</evidence>
<gene>
    <name evidence="2" type="ORF">Glove_166g231</name>
</gene>
<dbReference type="EMBL" id="PQFF01000156">
    <property type="protein sequence ID" value="RHZ78337.1"/>
    <property type="molecule type" value="Genomic_DNA"/>
</dbReference>
<protein>
    <submittedName>
        <fullName evidence="2">Uncharacterized protein</fullName>
    </submittedName>
</protein>
<keyword evidence="1" id="KW-0472">Membrane</keyword>
<feature type="transmembrane region" description="Helical" evidence="1">
    <location>
        <begin position="724"/>
        <end position="745"/>
    </location>
</feature>
<name>A0A397ITL9_9GLOM</name>
<evidence type="ECO:0000313" key="2">
    <source>
        <dbReference type="EMBL" id="RHZ78337.1"/>
    </source>
</evidence>
<organism evidence="2 3">
    <name type="scientific">Diversispora epigaea</name>
    <dbReference type="NCBI Taxonomy" id="1348612"/>
    <lineage>
        <taxon>Eukaryota</taxon>
        <taxon>Fungi</taxon>
        <taxon>Fungi incertae sedis</taxon>
        <taxon>Mucoromycota</taxon>
        <taxon>Glomeromycotina</taxon>
        <taxon>Glomeromycetes</taxon>
        <taxon>Diversisporales</taxon>
        <taxon>Diversisporaceae</taxon>
        <taxon>Diversispora</taxon>
    </lineage>
</organism>
<dbReference type="Pfam" id="PF04665">
    <property type="entry name" value="Pox_A32"/>
    <property type="match status" value="1"/>
</dbReference>
<keyword evidence="1" id="KW-1133">Transmembrane helix</keyword>
<sequence length="751" mass="87583">MKIEKLEPVERFVYNIDEYKRPEKYNSKNSTPQWPFTMLITGQTNSGKTTEIVNLLLGNKLHRMFNEKKGGSRDIKCDDVILIEIAKQIAKERGGDCLSKEYVNCMVPMDWICEKEHTWTTSLNSIKNNKTWCPVCKDTRLNISVAKELALSRGGKCLSENYINNRAPLLWICKNQHQWYSPLFQVKDSEHWCRRCNYNNVEVAKALAHTRNGECLSSEYLDNKSPLQWKCVKGHIWTANLNKIKDYNQWCPTCSGRNRTIFDMKILAQKNNGECLSDQYYDAHTKLLWRCKNLHIWEAPPLTILRGSWCRYCAGTAKHNIEIANQIALSRQGQCLLVEYKNISAPLLWACQYNHQWWSSLSSVKHSDTWCPYCAGMALMMLNKLLSLGYKRENLCRQILTKYLGPPSENRKPDFLKTPEHSMGLQLDIPYYHYGFAIEVQGEQHDKYIKFFHRDDPNNFIRQQERDQLKKELCEENQIVLSVSLIRMKEKSMPIYVYAIDEIPKESLKHMKSNGFAPDWPFRLLVCGGSHSGKTNMVVNLMLGNKLQRMFKEKKGERYIKNDDLVLIGRHSEPKWELVKNAYRIFANGPKPYKEDITFKTIVPDKIPDITKFSSDRSTVVVFEDLCAESKKIQDQIVPYFISGRHSNISPIYVTQKYQAVPKIIRENISCLVMLRGSGSREDICKIVRQYTDNPKKASKIIDKHLRDRNFVVFDFTKATDDPLAIRLGVDRFTLLILYTFYIFFKVKTMY</sequence>
<keyword evidence="1" id="KW-0812">Transmembrane</keyword>
<dbReference type="InterPro" id="IPR027417">
    <property type="entry name" value="P-loop_NTPase"/>
</dbReference>
<dbReference type="InterPro" id="IPR006758">
    <property type="entry name" value="A32L"/>
</dbReference>
<dbReference type="AlphaFoldDB" id="A0A397ITL9"/>
<dbReference type="OrthoDB" id="2419021at2759"/>
<evidence type="ECO:0000256" key="1">
    <source>
        <dbReference type="SAM" id="Phobius"/>
    </source>
</evidence>
<comment type="caution">
    <text evidence="2">The sequence shown here is derived from an EMBL/GenBank/DDBJ whole genome shotgun (WGS) entry which is preliminary data.</text>
</comment>
<dbReference type="Proteomes" id="UP000266861">
    <property type="component" value="Unassembled WGS sequence"/>
</dbReference>
<accession>A0A397ITL9</accession>
<keyword evidence="3" id="KW-1185">Reference proteome</keyword>
<proteinExistence type="predicted"/>